<accession>A0A975IYI4</accession>
<dbReference type="Proteomes" id="UP000676169">
    <property type="component" value="Chromosome"/>
</dbReference>
<proteinExistence type="predicted"/>
<organism evidence="1 2">
    <name type="scientific">Luteolibacter ambystomatis</name>
    <dbReference type="NCBI Taxonomy" id="2824561"/>
    <lineage>
        <taxon>Bacteria</taxon>
        <taxon>Pseudomonadati</taxon>
        <taxon>Verrucomicrobiota</taxon>
        <taxon>Verrucomicrobiia</taxon>
        <taxon>Verrucomicrobiales</taxon>
        <taxon>Verrucomicrobiaceae</taxon>
        <taxon>Luteolibacter</taxon>
    </lineage>
</organism>
<dbReference type="RefSeq" id="WP_211630007.1">
    <property type="nucleotide sequence ID" value="NZ_CP073100.1"/>
</dbReference>
<gene>
    <name evidence="1" type="ORF">KBB96_13695</name>
</gene>
<evidence type="ECO:0000313" key="1">
    <source>
        <dbReference type="EMBL" id="QUE49918.1"/>
    </source>
</evidence>
<keyword evidence="2" id="KW-1185">Reference proteome</keyword>
<name>A0A975IYI4_9BACT</name>
<dbReference type="AlphaFoldDB" id="A0A975IYI4"/>
<evidence type="ECO:0000313" key="2">
    <source>
        <dbReference type="Proteomes" id="UP000676169"/>
    </source>
</evidence>
<dbReference type="EMBL" id="CP073100">
    <property type="protein sequence ID" value="QUE49918.1"/>
    <property type="molecule type" value="Genomic_DNA"/>
</dbReference>
<sequence>MTPKPVETTACRRSPLAGKVVAWMAGTALMAAAPALRADIPDKASGPRASVSGYFKVISSSDPLFAMQADREWFMDFGGGEQAGRHSGSLAVSLRQNPNVRVRLLVWQLYSDSSTLVIGNQTGEGSRKAVMLANWKVYPNSTGLILQRGDYQIALRRANASE</sequence>
<reference evidence="1" key="1">
    <citation type="submission" date="2021-04" db="EMBL/GenBank/DDBJ databases">
        <title>Luteolibacter sp. 32A isolated from the skin of an Anderson's salamander (Ambystoma andersonii).</title>
        <authorList>
            <person name="Spergser J."/>
            <person name="Busse H.-J."/>
        </authorList>
    </citation>
    <scope>NUCLEOTIDE SEQUENCE</scope>
    <source>
        <strain evidence="1">32A</strain>
    </source>
</reference>
<dbReference type="KEGG" id="lamb:KBB96_13695"/>
<protein>
    <submittedName>
        <fullName evidence="1">Uncharacterized protein</fullName>
    </submittedName>
</protein>